<dbReference type="AlphaFoldDB" id="A0A8T0S0T5"/>
<feature type="compositionally biased region" description="Basic and acidic residues" evidence="1">
    <location>
        <begin position="25"/>
        <end position="43"/>
    </location>
</feature>
<dbReference type="EMBL" id="CM029046">
    <property type="protein sequence ID" value="KAG2592552.1"/>
    <property type="molecule type" value="Genomic_DNA"/>
</dbReference>
<keyword evidence="3" id="KW-1185">Reference proteome</keyword>
<evidence type="ECO:0000256" key="1">
    <source>
        <dbReference type="SAM" id="MobiDB-lite"/>
    </source>
</evidence>
<organism evidence="2 3">
    <name type="scientific">Panicum virgatum</name>
    <name type="common">Blackwell switchgrass</name>
    <dbReference type="NCBI Taxonomy" id="38727"/>
    <lineage>
        <taxon>Eukaryota</taxon>
        <taxon>Viridiplantae</taxon>
        <taxon>Streptophyta</taxon>
        <taxon>Embryophyta</taxon>
        <taxon>Tracheophyta</taxon>
        <taxon>Spermatophyta</taxon>
        <taxon>Magnoliopsida</taxon>
        <taxon>Liliopsida</taxon>
        <taxon>Poales</taxon>
        <taxon>Poaceae</taxon>
        <taxon>PACMAD clade</taxon>
        <taxon>Panicoideae</taxon>
        <taxon>Panicodae</taxon>
        <taxon>Paniceae</taxon>
        <taxon>Panicinae</taxon>
        <taxon>Panicum</taxon>
        <taxon>Panicum sect. Hiantes</taxon>
    </lineage>
</organism>
<accession>A0A8T0S0T5</accession>
<protein>
    <submittedName>
        <fullName evidence="2">Uncharacterized protein</fullName>
    </submittedName>
</protein>
<evidence type="ECO:0000313" key="3">
    <source>
        <dbReference type="Proteomes" id="UP000823388"/>
    </source>
</evidence>
<reference evidence="2" key="1">
    <citation type="submission" date="2020-05" db="EMBL/GenBank/DDBJ databases">
        <title>WGS assembly of Panicum virgatum.</title>
        <authorList>
            <person name="Lovell J.T."/>
            <person name="Jenkins J."/>
            <person name="Shu S."/>
            <person name="Juenger T.E."/>
            <person name="Schmutz J."/>
        </authorList>
    </citation>
    <scope>NUCLEOTIDE SEQUENCE</scope>
    <source>
        <strain evidence="2">AP13</strain>
    </source>
</reference>
<feature type="region of interest" description="Disordered" evidence="1">
    <location>
        <begin position="1"/>
        <end position="148"/>
    </location>
</feature>
<proteinExistence type="predicted"/>
<name>A0A8T0S0T5_PANVG</name>
<comment type="caution">
    <text evidence="2">The sequence shown here is derived from an EMBL/GenBank/DDBJ whole genome shotgun (WGS) entry which is preliminary data.</text>
</comment>
<feature type="compositionally biased region" description="Basic and acidic residues" evidence="1">
    <location>
        <begin position="85"/>
        <end position="108"/>
    </location>
</feature>
<feature type="non-terminal residue" evidence="2">
    <location>
        <position position="1"/>
    </location>
</feature>
<dbReference type="Proteomes" id="UP000823388">
    <property type="component" value="Chromosome 5N"/>
</dbReference>
<feature type="compositionally biased region" description="Basic and acidic residues" evidence="1">
    <location>
        <begin position="66"/>
        <end position="75"/>
    </location>
</feature>
<sequence>AADGRRAAAAGEANAAGRQGSAESSRGEGRGGGKQDRDEESGRKTITTIWEWEGGGGGCGRARTGGRRESRRKEITGGAAGRAGAHADSRTGHGGDGPRRALRRDVRRGGWLSWAGAGPSDGRSAARQTAARRRPADDDVAPGGPPTWAAMIAGARANALSFETGANDTVKAQRHLSSVCQVF</sequence>
<feature type="compositionally biased region" description="Low complexity" evidence="1">
    <location>
        <begin position="7"/>
        <end position="24"/>
    </location>
</feature>
<evidence type="ECO:0000313" key="2">
    <source>
        <dbReference type="EMBL" id="KAG2592552.1"/>
    </source>
</evidence>
<gene>
    <name evidence="2" type="ORF">PVAP13_5NG559350</name>
</gene>